<dbReference type="Pfam" id="PF13468">
    <property type="entry name" value="Glyoxalase_3"/>
    <property type="match status" value="1"/>
</dbReference>
<dbReference type="eggNOG" id="COG0346">
    <property type="taxonomic scope" value="Bacteria"/>
</dbReference>
<dbReference type="HOGENOM" id="CLU_083550_0_0_4"/>
<protein>
    <recommendedName>
        <fullName evidence="1">Glyoxalase-like domain-containing protein</fullName>
    </recommendedName>
</protein>
<dbReference type="InterPro" id="IPR025870">
    <property type="entry name" value="Glyoxalase-like_dom"/>
</dbReference>
<reference evidence="2 3" key="1">
    <citation type="journal article" date="2014" name="Microbiology">
        <title>Unravelling the complete genome sequence of Advenella mimigardefordensis strain DPN7T and novel insights in the catabolism of the xenobiotic polythioester precursor 3,3'-dithiodipropionate.</title>
        <authorList>
            <person name="Wubbeler J.H."/>
            <person name="Hiessl S."/>
            <person name="Schuldes J."/>
            <person name="Thurmer A."/>
            <person name="Daniel R."/>
            <person name="Steinbuchel A."/>
        </authorList>
    </citation>
    <scope>NUCLEOTIDE SEQUENCE [LARGE SCALE GENOMIC DNA]</scope>
    <source>
        <strain evidence="3">DSM 17166 / LMG 22922 / DPN7</strain>
    </source>
</reference>
<dbReference type="Gene3D" id="3.10.180.10">
    <property type="entry name" value="2,3-Dihydroxybiphenyl 1,2-Dioxygenase, domain 1"/>
    <property type="match status" value="1"/>
</dbReference>
<keyword evidence="3" id="KW-1185">Reference proteome</keyword>
<proteinExistence type="predicted"/>
<dbReference type="RefSeq" id="WP_042069904.1">
    <property type="nucleotide sequence ID" value="NZ_CP003915.1"/>
</dbReference>
<dbReference type="Proteomes" id="UP000019095">
    <property type="component" value="Chromosome"/>
</dbReference>
<feature type="domain" description="Glyoxalase-like" evidence="1">
    <location>
        <begin position="8"/>
        <end position="181"/>
    </location>
</feature>
<dbReference type="EMBL" id="CP003915">
    <property type="protein sequence ID" value="AHG62696.1"/>
    <property type="molecule type" value="Genomic_DNA"/>
</dbReference>
<accession>W0P7L3</accession>
<organism evidence="2 3">
    <name type="scientific">Advenella mimigardefordensis (strain DSM 17166 / LMG 22922 / DPN7)</name>
    <dbReference type="NCBI Taxonomy" id="1247726"/>
    <lineage>
        <taxon>Bacteria</taxon>
        <taxon>Pseudomonadati</taxon>
        <taxon>Pseudomonadota</taxon>
        <taxon>Betaproteobacteria</taxon>
        <taxon>Burkholderiales</taxon>
        <taxon>Alcaligenaceae</taxon>
    </lineage>
</organism>
<evidence type="ECO:0000259" key="1">
    <source>
        <dbReference type="Pfam" id="PF13468"/>
    </source>
</evidence>
<dbReference type="OrthoDB" id="5801364at2"/>
<dbReference type="STRING" id="1247726.MIM_c05950"/>
<evidence type="ECO:0000313" key="3">
    <source>
        <dbReference type="Proteomes" id="UP000019095"/>
    </source>
</evidence>
<gene>
    <name evidence="2" type="ORF">MIM_c05950</name>
</gene>
<dbReference type="KEGG" id="amim:MIM_c05950"/>
<sequence>MPVPHTVIDHIVVTASDLDTGAAYVKDCLGVAPLPGGEHQKMGTHNLLLRCGTNVYLEVIAVNPAAPPPAQPRWFGLDQMASDSAPTLSAWVLRTTDIHSHAAACPQHLGPITSMQRGDLNWLITIPESGTAPLDGLAPALIEWHTPALPVLSMPDQGLSLEALHIYHPEPETMQALLASLQLDAPVSVLPSAPGSKPALQAIIRTPTGICKLG</sequence>
<dbReference type="AlphaFoldDB" id="W0P7L3"/>
<dbReference type="PATRIC" id="fig|1247726.3.peg.646"/>
<dbReference type="SUPFAM" id="SSF54593">
    <property type="entry name" value="Glyoxalase/Bleomycin resistance protein/Dihydroxybiphenyl dioxygenase"/>
    <property type="match status" value="1"/>
</dbReference>
<evidence type="ECO:0000313" key="2">
    <source>
        <dbReference type="EMBL" id="AHG62696.1"/>
    </source>
</evidence>
<name>W0P7L3_ADVMD</name>
<dbReference type="InterPro" id="IPR029068">
    <property type="entry name" value="Glyas_Bleomycin-R_OHBP_Dase"/>
</dbReference>